<evidence type="ECO:0000256" key="1">
    <source>
        <dbReference type="ARBA" id="ARBA00023235"/>
    </source>
</evidence>
<dbReference type="GO" id="GO:0016853">
    <property type="term" value="F:isomerase activity"/>
    <property type="evidence" value="ECO:0007669"/>
    <property type="project" value="UniProtKB-KW"/>
</dbReference>
<sequence>MSSSLAASPKSGDYPPLKGRIKHSVVRWTFKQIPLDELCVAIKQIGFSATSHVPPNDWPTLKKHGVDCSLCWGGIINISRGWANANEHEELVERCTKQIDFVADAGYRNTVIFSGNRRGMDLEEALTNAEVGLKRVLGHAEKRGVTLVMSMPNRIDFPDYLCSNPDWGVGLCKRLGSPNFGLLGDTYHMQLTRGDVIGTIRRFHEYFVYFHTGGVPGRCEIDDRQELNHTAVCRALVDVGYKGYFSQEFIPTLKDPTNAELIALLTKAIHICDV</sequence>
<evidence type="ECO:0000313" key="4">
    <source>
        <dbReference type="Proteomes" id="UP000070058"/>
    </source>
</evidence>
<keyword evidence="3" id="KW-0670">Pyruvate</keyword>
<dbReference type="PANTHER" id="PTHR43489:SF3">
    <property type="entry name" value="XYLOSE ISOMERASE DOMAIN PROTEIN TIM BARREL"/>
    <property type="match status" value="1"/>
</dbReference>
<name>A0A139SQ62_9BACT</name>
<dbReference type="InterPro" id="IPR013022">
    <property type="entry name" value="Xyl_isomerase-like_TIM-brl"/>
</dbReference>
<evidence type="ECO:0000259" key="2">
    <source>
        <dbReference type="Pfam" id="PF01261"/>
    </source>
</evidence>
<dbReference type="EMBL" id="LSZQ01000029">
    <property type="protein sequence ID" value="KXU36683.1"/>
    <property type="molecule type" value="Genomic_DNA"/>
</dbReference>
<dbReference type="InterPro" id="IPR050417">
    <property type="entry name" value="Sugar_Epim/Isomerase"/>
</dbReference>
<gene>
    <name evidence="3" type="ORF">AXK11_03650</name>
</gene>
<feature type="domain" description="Xylose isomerase-like TIM barrel" evidence="2">
    <location>
        <begin position="29"/>
        <end position="250"/>
    </location>
</feature>
<keyword evidence="4" id="KW-1185">Reference proteome</keyword>
<reference evidence="4" key="1">
    <citation type="submission" date="2016-02" db="EMBL/GenBank/DDBJ databases">
        <authorList>
            <person name="Sanders J.G."/>
            <person name="Lin J.Y."/>
            <person name="Wertz J.T."/>
            <person name="Russell J.A."/>
            <person name="Moreau C.S."/>
            <person name="Powell S."/>
        </authorList>
    </citation>
    <scope>NUCLEOTIDE SEQUENCE [LARGE SCALE GENOMIC DNA]</scope>
    <source>
        <strain evidence="4">CAG34</strain>
    </source>
</reference>
<dbReference type="PANTHER" id="PTHR43489">
    <property type="entry name" value="ISOMERASE"/>
    <property type="match status" value="1"/>
</dbReference>
<accession>A0A139SQ62</accession>
<protein>
    <submittedName>
        <fullName evidence="3">Hydroxypyruvate isomerase</fullName>
    </submittedName>
</protein>
<dbReference type="SUPFAM" id="SSF51658">
    <property type="entry name" value="Xylose isomerase-like"/>
    <property type="match status" value="1"/>
</dbReference>
<comment type="caution">
    <text evidence="3">The sequence shown here is derived from an EMBL/GenBank/DDBJ whole genome shotgun (WGS) entry which is preliminary data.</text>
</comment>
<dbReference type="Gene3D" id="3.20.20.150">
    <property type="entry name" value="Divalent-metal-dependent TIM barrel enzymes"/>
    <property type="match status" value="1"/>
</dbReference>
<evidence type="ECO:0000313" key="3">
    <source>
        <dbReference type="EMBL" id="KXU36683.1"/>
    </source>
</evidence>
<dbReference type="Proteomes" id="UP000070058">
    <property type="component" value="Unassembled WGS sequence"/>
</dbReference>
<keyword evidence="1 3" id="KW-0413">Isomerase</keyword>
<organism evidence="3 4">
    <name type="scientific">Cephaloticoccus primus</name>
    <dbReference type="NCBI Taxonomy" id="1548207"/>
    <lineage>
        <taxon>Bacteria</taxon>
        <taxon>Pseudomonadati</taxon>
        <taxon>Verrucomicrobiota</taxon>
        <taxon>Opitutia</taxon>
        <taxon>Opitutales</taxon>
        <taxon>Opitutaceae</taxon>
        <taxon>Cephaloticoccus</taxon>
    </lineage>
</organism>
<proteinExistence type="predicted"/>
<dbReference type="AlphaFoldDB" id="A0A139SQ62"/>
<dbReference type="Pfam" id="PF01261">
    <property type="entry name" value="AP_endonuc_2"/>
    <property type="match status" value="1"/>
</dbReference>
<dbReference type="STRING" id="1548207.AXK11_03650"/>
<dbReference type="InterPro" id="IPR036237">
    <property type="entry name" value="Xyl_isomerase-like_sf"/>
</dbReference>